<reference evidence="1 2" key="1">
    <citation type="submission" date="2016-10" db="EMBL/GenBank/DDBJ databases">
        <authorList>
            <person name="de Groot N.N."/>
        </authorList>
    </citation>
    <scope>NUCLEOTIDE SEQUENCE [LARGE SCALE GENOMIC DNA]</scope>
    <source>
        <strain evidence="1 2">DSM 44945</strain>
    </source>
</reference>
<evidence type="ECO:0008006" key="3">
    <source>
        <dbReference type="Google" id="ProtNLM"/>
    </source>
</evidence>
<evidence type="ECO:0000313" key="2">
    <source>
        <dbReference type="Proteomes" id="UP000198661"/>
    </source>
</evidence>
<protein>
    <recommendedName>
        <fullName evidence="3">DUF1850 domain-containing protein</fullName>
    </recommendedName>
</protein>
<proteinExistence type="predicted"/>
<accession>A0A1I2KCI8</accession>
<dbReference type="STRING" id="201973.SAMN04488025_101166"/>
<organism evidence="1 2">
    <name type="scientific">Planifilum fulgidum</name>
    <dbReference type="NCBI Taxonomy" id="201973"/>
    <lineage>
        <taxon>Bacteria</taxon>
        <taxon>Bacillati</taxon>
        <taxon>Bacillota</taxon>
        <taxon>Bacilli</taxon>
        <taxon>Bacillales</taxon>
        <taxon>Thermoactinomycetaceae</taxon>
        <taxon>Planifilum</taxon>
    </lineage>
</organism>
<dbReference type="EMBL" id="FOOK01000001">
    <property type="protein sequence ID" value="SFF64694.1"/>
    <property type="molecule type" value="Genomic_DNA"/>
</dbReference>
<dbReference type="Pfam" id="PF08905">
    <property type="entry name" value="DUF1850"/>
    <property type="match status" value="1"/>
</dbReference>
<dbReference type="AlphaFoldDB" id="A0A1I2KCI8"/>
<sequence length="165" mass="19020">MKAFRRPRLAVLPAAAILLVLGGVWLFLPVRFLEIIDEQSGRRYGLFPAEEDARIRLSWIHSVERTPWVEQYRIRGTKLILTEVRVKSFGAGVDVEAPESKVEGGWVVMHGIHREFDALHFIYSRRAGHKLHLGNRDLDLRSRVPHHAPVEVRIRKRPRIAGIIE</sequence>
<gene>
    <name evidence="1" type="ORF">SAMN04488025_101166</name>
</gene>
<name>A0A1I2KCI8_9BACL</name>
<dbReference type="Proteomes" id="UP000198661">
    <property type="component" value="Unassembled WGS sequence"/>
</dbReference>
<keyword evidence="2" id="KW-1185">Reference proteome</keyword>
<evidence type="ECO:0000313" key="1">
    <source>
        <dbReference type="EMBL" id="SFF64694.1"/>
    </source>
</evidence>
<dbReference type="InterPro" id="IPR015001">
    <property type="entry name" value="DUF1850"/>
</dbReference>